<evidence type="ECO:0000313" key="3">
    <source>
        <dbReference type="Proteomes" id="UP000182077"/>
    </source>
</evidence>
<sequence length="125" mass="14001">MFAMRLLTLSEPLSVYQVHDLSHIDLKQKPLFISQTEDELSIVSASKTVPKDTLKREDEWRALKIEGVLDFSLVGILATISSLLAAKNISIFAISTYNTDYILVKADTLVEAINILEANDYTVEK</sequence>
<gene>
    <name evidence="2" type="ORF">RV04_GL000199</name>
</gene>
<feature type="domain" description="CASTOR ACT" evidence="1">
    <location>
        <begin position="57"/>
        <end position="117"/>
    </location>
</feature>
<dbReference type="InterPro" id="IPR051719">
    <property type="entry name" value="CASTOR_mTORC1"/>
</dbReference>
<organism evidence="2 3">
    <name type="scientific">Enterococcus hermanniensis</name>
    <dbReference type="NCBI Taxonomy" id="249189"/>
    <lineage>
        <taxon>Bacteria</taxon>
        <taxon>Bacillati</taxon>
        <taxon>Bacillota</taxon>
        <taxon>Bacilli</taxon>
        <taxon>Lactobacillales</taxon>
        <taxon>Enterococcaceae</taxon>
        <taxon>Enterococcus</taxon>
    </lineage>
</organism>
<evidence type="ECO:0000313" key="2">
    <source>
        <dbReference type="EMBL" id="OJG46952.1"/>
    </source>
</evidence>
<dbReference type="EMBL" id="JXKQ01000001">
    <property type="protein sequence ID" value="OJG46952.1"/>
    <property type="molecule type" value="Genomic_DNA"/>
</dbReference>
<dbReference type="PANTHER" id="PTHR31131">
    <property type="entry name" value="CHROMOSOME 1, WHOLE GENOME SHOTGUN SEQUENCE"/>
    <property type="match status" value="1"/>
</dbReference>
<dbReference type="Proteomes" id="UP000182077">
    <property type="component" value="Unassembled WGS sequence"/>
</dbReference>
<accession>A0A1L8TS28</accession>
<name>A0A1L8TS28_9ENTE</name>
<dbReference type="CDD" id="cd04868">
    <property type="entry name" value="ACT_AK-like"/>
    <property type="match status" value="1"/>
</dbReference>
<dbReference type="InterPro" id="IPR045865">
    <property type="entry name" value="ACT-like_dom_sf"/>
</dbReference>
<keyword evidence="3" id="KW-1185">Reference proteome</keyword>
<evidence type="ECO:0000259" key="1">
    <source>
        <dbReference type="Pfam" id="PF13840"/>
    </source>
</evidence>
<reference evidence="2 3" key="1">
    <citation type="submission" date="2014-12" db="EMBL/GenBank/DDBJ databases">
        <title>Draft genome sequences of 29 type strains of Enterococci.</title>
        <authorList>
            <person name="Zhong Z."/>
            <person name="Sun Z."/>
            <person name="Liu W."/>
            <person name="Zhang W."/>
            <person name="Zhang H."/>
        </authorList>
    </citation>
    <scope>NUCLEOTIDE SEQUENCE [LARGE SCALE GENOMIC DNA]</scope>
    <source>
        <strain evidence="2 3">DSM 17122</strain>
    </source>
</reference>
<dbReference type="SUPFAM" id="SSF55021">
    <property type="entry name" value="ACT-like"/>
    <property type="match status" value="2"/>
</dbReference>
<dbReference type="Pfam" id="PF13840">
    <property type="entry name" value="ACT_7"/>
    <property type="match status" value="1"/>
</dbReference>
<dbReference type="InterPro" id="IPR027795">
    <property type="entry name" value="CASTOR_ACT_dom"/>
</dbReference>
<dbReference type="Gene3D" id="3.30.2130.10">
    <property type="entry name" value="VC0802-like"/>
    <property type="match status" value="1"/>
</dbReference>
<dbReference type="PANTHER" id="PTHR31131:SF6">
    <property type="entry name" value="CASTOR ACT DOMAIN-CONTAINING PROTEIN"/>
    <property type="match status" value="1"/>
</dbReference>
<dbReference type="AlphaFoldDB" id="A0A1L8TS28"/>
<proteinExistence type="predicted"/>
<protein>
    <recommendedName>
        <fullName evidence="1">CASTOR ACT domain-containing protein</fullName>
    </recommendedName>
</protein>
<dbReference type="STRING" id="249189.RV04_GL000199"/>
<comment type="caution">
    <text evidence="2">The sequence shown here is derived from an EMBL/GenBank/DDBJ whole genome shotgun (WGS) entry which is preliminary data.</text>
</comment>